<dbReference type="PANTHER" id="PTHR46738">
    <property type="entry name" value="UBIQUITIN-ASSOCIATED DOMAIN-CONTAINING PROTEIN 1"/>
    <property type="match status" value="1"/>
</dbReference>
<dbReference type="UniPathway" id="UPA00143"/>
<dbReference type="CDD" id="cd14304">
    <property type="entry name" value="UBA2_KPC2"/>
    <property type="match status" value="1"/>
</dbReference>
<dbReference type="SUPFAM" id="SSF54236">
    <property type="entry name" value="Ubiquitin-like"/>
    <property type="match status" value="1"/>
</dbReference>
<feature type="domain" description="UBA" evidence="9">
    <location>
        <begin position="287"/>
        <end position="327"/>
    </location>
</feature>
<evidence type="ECO:0000313" key="11">
    <source>
        <dbReference type="Proteomes" id="UP000536381"/>
    </source>
</evidence>
<dbReference type="InterPro" id="IPR009060">
    <property type="entry name" value="UBA-like_sf"/>
</dbReference>
<evidence type="ECO:0000256" key="7">
    <source>
        <dbReference type="ARBA" id="ARBA00029825"/>
    </source>
</evidence>
<evidence type="ECO:0000256" key="5">
    <source>
        <dbReference type="ARBA" id="ARBA00022737"/>
    </source>
</evidence>
<dbReference type="AlphaFoldDB" id="A0A7L2ILS5"/>
<sequence>EEKIFAGKVLRLHVCTMEGAEWLEEVPEDTTVEKLKERCLKHCVPGSLEDPKTVTHHKLIHATSEKVLTDTKTVLEENIQDRDVLLLIKKRAPPPLPKMADVSAEEKRKQEQKAPDKDAILKATANLPSRSVDRTVAHHNMRDFQTELRKILLSLIEVAQKLLALNPEAVELFKRANAMLDEDEEDRVDEIALRQLTEMGFPESRAVKALRLNHMSVTQAMEWLIEHADDPAVDAPLPGQTPSEATDEAGAASAEAAAGPSAEAGGEEAKDELTELFKKIRRKRKFHPDPRAVIALMEMGFDEKEVVDALKVNNNHQNAACEWLLGDRKPSPEDLYKGIDTNSPLFQAILENPVVQLGLTNPKTLLAFEDMLENPMNSTQWMNDPETGPVMLQISRIFQTLNRT</sequence>
<dbReference type="InterPro" id="IPR041927">
    <property type="entry name" value="UBA2_UBAC1"/>
</dbReference>
<reference evidence="10 11" key="1">
    <citation type="submission" date="2019-09" db="EMBL/GenBank/DDBJ databases">
        <title>Bird 10,000 Genomes (B10K) Project - Family phase.</title>
        <authorList>
            <person name="Zhang G."/>
        </authorList>
    </citation>
    <scope>NUCLEOTIDE SEQUENCE [LARGE SCALE GENOMIC DNA]</scope>
    <source>
        <strain evidence="10">B10K-DU-001-42</strain>
        <tissue evidence="10">Muscle</tissue>
    </source>
</reference>
<dbReference type="InterPro" id="IPR015940">
    <property type="entry name" value="UBA"/>
</dbReference>
<dbReference type="SMART" id="SM00165">
    <property type="entry name" value="UBA"/>
    <property type="match status" value="2"/>
</dbReference>
<dbReference type="Pfam" id="PF22562">
    <property type="entry name" value="UBA_7"/>
    <property type="match status" value="2"/>
</dbReference>
<dbReference type="SUPFAM" id="SSF46934">
    <property type="entry name" value="UBA-like"/>
    <property type="match status" value="2"/>
</dbReference>
<dbReference type="SMART" id="SM00727">
    <property type="entry name" value="STI1"/>
    <property type="match status" value="1"/>
</dbReference>
<comment type="pathway">
    <text evidence="2">Protein modification; protein ubiquitination.</text>
</comment>
<feature type="non-terminal residue" evidence="10">
    <location>
        <position position="1"/>
    </location>
</feature>
<dbReference type="GO" id="GO:0016567">
    <property type="term" value="P:protein ubiquitination"/>
    <property type="evidence" value="ECO:0007669"/>
    <property type="project" value="UniProtKB-UniPathway"/>
</dbReference>
<dbReference type="Gene3D" id="1.10.8.10">
    <property type="entry name" value="DNA helicase RuvA subunit, C-terminal domain"/>
    <property type="match status" value="2"/>
</dbReference>
<dbReference type="EMBL" id="VWYK01074059">
    <property type="protein sequence ID" value="NXR11695.1"/>
    <property type="molecule type" value="Genomic_DNA"/>
</dbReference>
<proteinExistence type="predicted"/>
<feature type="compositionally biased region" description="Low complexity" evidence="8">
    <location>
        <begin position="248"/>
        <end position="264"/>
    </location>
</feature>
<keyword evidence="11" id="KW-1185">Reference proteome</keyword>
<keyword evidence="6" id="KW-0833">Ubl conjugation pathway</keyword>
<accession>A0A7L2ILS5</accession>
<organism evidence="10 11">
    <name type="scientific">Semnornis frantzii</name>
    <dbReference type="NCBI Taxonomy" id="91796"/>
    <lineage>
        <taxon>Eukaryota</taxon>
        <taxon>Metazoa</taxon>
        <taxon>Chordata</taxon>
        <taxon>Craniata</taxon>
        <taxon>Vertebrata</taxon>
        <taxon>Euteleostomi</taxon>
        <taxon>Archelosauria</taxon>
        <taxon>Archosauria</taxon>
        <taxon>Dinosauria</taxon>
        <taxon>Saurischia</taxon>
        <taxon>Theropoda</taxon>
        <taxon>Coelurosauria</taxon>
        <taxon>Aves</taxon>
        <taxon>Neognathae</taxon>
        <taxon>Neoaves</taxon>
        <taxon>Telluraves</taxon>
        <taxon>Coraciimorphae</taxon>
        <taxon>Piciformes</taxon>
        <taxon>Ramphastidae</taxon>
        <taxon>Semnornis</taxon>
    </lineage>
</organism>
<dbReference type="CDD" id="cd14303">
    <property type="entry name" value="UBA1_KPC2"/>
    <property type="match status" value="1"/>
</dbReference>
<evidence type="ECO:0000256" key="8">
    <source>
        <dbReference type="SAM" id="MobiDB-lite"/>
    </source>
</evidence>
<comment type="subcellular location">
    <subcellularLocation>
        <location evidence="1">Cytoplasm</location>
    </subcellularLocation>
</comment>
<dbReference type="GO" id="GO:0000151">
    <property type="term" value="C:ubiquitin ligase complex"/>
    <property type="evidence" value="ECO:0007669"/>
    <property type="project" value="TreeGrafter"/>
</dbReference>
<evidence type="ECO:0000256" key="2">
    <source>
        <dbReference type="ARBA" id="ARBA00004906"/>
    </source>
</evidence>
<dbReference type="PROSITE" id="PS50030">
    <property type="entry name" value="UBA"/>
    <property type="match status" value="2"/>
</dbReference>
<protein>
    <recommendedName>
        <fullName evidence="3">Ubiquitin-associated domain-containing protein 1</fullName>
    </recommendedName>
    <alternativeName>
        <fullName evidence="7">Kip1 ubiquitination-promoting complex protein 2</fullName>
    </alternativeName>
</protein>
<dbReference type="InterPro" id="IPR006636">
    <property type="entry name" value="STI1_HS-bd"/>
</dbReference>
<evidence type="ECO:0000256" key="6">
    <source>
        <dbReference type="ARBA" id="ARBA00022786"/>
    </source>
</evidence>
<comment type="caution">
    <text evidence="10">The sequence shown here is derived from an EMBL/GenBank/DDBJ whole genome shotgun (WGS) entry which is preliminary data.</text>
</comment>
<dbReference type="InterPro" id="IPR029071">
    <property type="entry name" value="Ubiquitin-like_domsf"/>
</dbReference>
<keyword evidence="5" id="KW-0677">Repeat</keyword>
<dbReference type="CDD" id="cd17066">
    <property type="entry name" value="Ubl_KPC2"/>
    <property type="match status" value="1"/>
</dbReference>
<name>A0A7L2ILS5_9PICI</name>
<feature type="compositionally biased region" description="Basic and acidic residues" evidence="8">
    <location>
        <begin position="104"/>
        <end position="115"/>
    </location>
</feature>
<dbReference type="Pfam" id="PF23326">
    <property type="entry name" value="UBL_UBAC1"/>
    <property type="match status" value="1"/>
</dbReference>
<feature type="region of interest" description="Disordered" evidence="8">
    <location>
        <begin position="96"/>
        <end position="115"/>
    </location>
</feature>
<dbReference type="PANTHER" id="PTHR46738:SF1">
    <property type="entry name" value="UBIQUITIN-ASSOCIATED DOMAIN-CONTAINING PROTEIN 1"/>
    <property type="match status" value="1"/>
</dbReference>
<feature type="region of interest" description="Disordered" evidence="8">
    <location>
        <begin position="232"/>
        <end position="270"/>
    </location>
</feature>
<dbReference type="GO" id="GO:0005737">
    <property type="term" value="C:cytoplasm"/>
    <property type="evidence" value="ECO:0007669"/>
    <property type="project" value="UniProtKB-SubCell"/>
</dbReference>
<evidence type="ECO:0000259" key="9">
    <source>
        <dbReference type="PROSITE" id="PS50030"/>
    </source>
</evidence>
<dbReference type="OrthoDB" id="336240at2759"/>
<evidence type="ECO:0000256" key="4">
    <source>
        <dbReference type="ARBA" id="ARBA00022490"/>
    </source>
</evidence>
<dbReference type="Proteomes" id="UP000536381">
    <property type="component" value="Unassembled WGS sequence"/>
</dbReference>
<keyword evidence="4" id="KW-0963">Cytoplasm</keyword>
<feature type="non-terminal residue" evidence="10">
    <location>
        <position position="404"/>
    </location>
</feature>
<dbReference type="InterPro" id="IPR052476">
    <property type="entry name" value="UBAC1"/>
</dbReference>
<feature type="domain" description="UBA" evidence="9">
    <location>
        <begin position="181"/>
        <end position="227"/>
    </location>
</feature>
<gene>
    <name evidence="10" type="primary">Ubac1</name>
    <name evidence="10" type="ORF">SEMFRA_R00495</name>
</gene>
<dbReference type="Gene3D" id="3.10.20.90">
    <property type="entry name" value="Phosphatidylinositol 3-kinase Catalytic Subunit, Chain A, domain 1"/>
    <property type="match status" value="1"/>
</dbReference>
<evidence type="ECO:0000256" key="3">
    <source>
        <dbReference type="ARBA" id="ARBA00014196"/>
    </source>
</evidence>
<dbReference type="InterPro" id="IPR041926">
    <property type="entry name" value="UBA1_UBAC1"/>
</dbReference>
<dbReference type="Gene3D" id="1.10.260.100">
    <property type="match status" value="1"/>
</dbReference>
<dbReference type="InterPro" id="IPR057650">
    <property type="entry name" value="UBL_UBAC1"/>
</dbReference>
<evidence type="ECO:0000256" key="1">
    <source>
        <dbReference type="ARBA" id="ARBA00004496"/>
    </source>
</evidence>
<evidence type="ECO:0000313" key="10">
    <source>
        <dbReference type="EMBL" id="NXR11695.1"/>
    </source>
</evidence>